<dbReference type="OrthoDB" id="7858246at2"/>
<dbReference type="AlphaFoldDB" id="A0A1I6WMV6"/>
<accession>A0A1I6WMV6</accession>
<reference evidence="3" key="1">
    <citation type="submission" date="2016-10" db="EMBL/GenBank/DDBJ databases">
        <authorList>
            <person name="Varghese N."/>
            <person name="Submissions S."/>
        </authorList>
    </citation>
    <scope>NUCLEOTIDE SEQUENCE [LARGE SCALE GENOMIC DNA]</scope>
    <source>
        <strain evidence="3">DSM 26894</strain>
    </source>
</reference>
<protein>
    <submittedName>
        <fullName evidence="2">Uncharacterized protein</fullName>
    </submittedName>
</protein>
<dbReference type="EMBL" id="FOZW01000029">
    <property type="protein sequence ID" value="SFT27327.1"/>
    <property type="molecule type" value="Genomic_DNA"/>
</dbReference>
<sequence>MIKTIATTLLGISLAIQVSAQTLSPDDIKRMLDEQAAAPNPYAALLNDPDPARSMGAMKIMMESGDPKLEEMAMEFGLLSSDAAVQRFVVERILDQTPNLFVSMDGTALDENKRAYLGHLAVTGMGGTIETNGMAYGRWTIGEYSQQEECWKWDRTCAFVSRPEGFFVTGRKANVSFDGRLEVTADGRLAGILRTDEGFVVPASITLLD</sequence>
<evidence type="ECO:0000313" key="3">
    <source>
        <dbReference type="Proteomes" id="UP000199392"/>
    </source>
</evidence>
<keyword evidence="1" id="KW-0732">Signal</keyword>
<evidence type="ECO:0000256" key="1">
    <source>
        <dbReference type="SAM" id="SignalP"/>
    </source>
</evidence>
<dbReference type="RefSeq" id="WP_092431491.1">
    <property type="nucleotide sequence ID" value="NZ_FNCL01000034.1"/>
</dbReference>
<name>A0A1I6WMV6_9RHOB</name>
<gene>
    <name evidence="2" type="ORF">SAMN04488050_12914</name>
</gene>
<organism evidence="2 3">
    <name type="scientific">Alloyangia pacifica</name>
    <dbReference type="NCBI Taxonomy" id="311180"/>
    <lineage>
        <taxon>Bacteria</taxon>
        <taxon>Pseudomonadati</taxon>
        <taxon>Pseudomonadota</taxon>
        <taxon>Alphaproteobacteria</taxon>
        <taxon>Rhodobacterales</taxon>
        <taxon>Roseobacteraceae</taxon>
        <taxon>Alloyangia</taxon>
    </lineage>
</organism>
<proteinExistence type="predicted"/>
<keyword evidence="3" id="KW-1185">Reference proteome</keyword>
<feature type="chain" id="PRO_5011682505" evidence="1">
    <location>
        <begin position="21"/>
        <end position="209"/>
    </location>
</feature>
<feature type="signal peptide" evidence="1">
    <location>
        <begin position="1"/>
        <end position="20"/>
    </location>
</feature>
<dbReference type="Proteomes" id="UP000199392">
    <property type="component" value="Unassembled WGS sequence"/>
</dbReference>
<evidence type="ECO:0000313" key="2">
    <source>
        <dbReference type="EMBL" id="SFT27327.1"/>
    </source>
</evidence>